<dbReference type="InterPro" id="IPR041679">
    <property type="entry name" value="DNA2/NAM7-like_C"/>
</dbReference>
<evidence type="ECO:0000259" key="11">
    <source>
        <dbReference type="PROSITE" id="PS51873"/>
    </source>
</evidence>
<accession>A0AB34IBX2</accession>
<dbReference type="InterPro" id="IPR044066">
    <property type="entry name" value="TRIAD_supradom"/>
</dbReference>
<keyword evidence="13" id="KW-1185">Reference proteome</keyword>
<dbReference type="GO" id="GO:0004386">
    <property type="term" value="F:helicase activity"/>
    <property type="evidence" value="ECO:0007669"/>
    <property type="project" value="InterPro"/>
</dbReference>
<dbReference type="CDD" id="cd20336">
    <property type="entry name" value="Rcat_RBR"/>
    <property type="match status" value="1"/>
</dbReference>
<gene>
    <name evidence="12" type="ORF">AB1Y20_014608</name>
</gene>
<dbReference type="Gene3D" id="3.40.50.300">
    <property type="entry name" value="P-loop containing nucleotide triphosphate hydrolases"/>
    <property type="match status" value="2"/>
</dbReference>
<feature type="region of interest" description="Disordered" evidence="9">
    <location>
        <begin position="40"/>
        <end position="60"/>
    </location>
</feature>
<feature type="coiled-coil region" evidence="8">
    <location>
        <begin position="1530"/>
        <end position="1564"/>
    </location>
</feature>
<evidence type="ECO:0000313" key="12">
    <source>
        <dbReference type="EMBL" id="KAL1495967.1"/>
    </source>
</evidence>
<feature type="zinc finger region" description="C3H1-type" evidence="7">
    <location>
        <begin position="9"/>
        <end position="36"/>
    </location>
</feature>
<dbReference type="CDD" id="cd18808">
    <property type="entry name" value="SF1_C_Upf1"/>
    <property type="match status" value="1"/>
</dbReference>
<dbReference type="InterPro" id="IPR027417">
    <property type="entry name" value="P-loop_NTPase"/>
</dbReference>
<dbReference type="Proteomes" id="UP001515480">
    <property type="component" value="Unassembled WGS sequence"/>
</dbReference>
<feature type="domain" description="RING-type" evidence="11">
    <location>
        <begin position="1429"/>
        <end position="1679"/>
    </location>
</feature>
<dbReference type="GO" id="GO:0031048">
    <property type="term" value="P:regulatory ncRNA-mediated heterochromatin formation"/>
    <property type="evidence" value="ECO:0007669"/>
    <property type="project" value="TreeGrafter"/>
</dbReference>
<evidence type="ECO:0000256" key="2">
    <source>
        <dbReference type="ARBA" id="ARBA00022723"/>
    </source>
</evidence>
<dbReference type="SUPFAM" id="SSF52540">
    <property type="entry name" value="P-loop containing nucleoside triphosphate hydrolases"/>
    <property type="match status" value="1"/>
</dbReference>
<reference evidence="12 13" key="1">
    <citation type="journal article" date="2024" name="Science">
        <title>Giant polyketide synthase enzymes in the biosynthesis of giant marine polyether toxins.</title>
        <authorList>
            <person name="Fallon T.R."/>
            <person name="Shende V.V."/>
            <person name="Wierzbicki I.H."/>
            <person name="Pendleton A.L."/>
            <person name="Watervoot N.F."/>
            <person name="Auber R.P."/>
            <person name="Gonzalez D.J."/>
            <person name="Wisecaver J.H."/>
            <person name="Moore B.S."/>
        </authorList>
    </citation>
    <scope>NUCLEOTIDE SEQUENCE [LARGE SCALE GENOMIC DNA]</scope>
    <source>
        <strain evidence="12 13">12B1</strain>
    </source>
</reference>
<dbReference type="SUPFAM" id="SSF90229">
    <property type="entry name" value="CCCH zinc finger"/>
    <property type="match status" value="1"/>
</dbReference>
<dbReference type="PROSITE" id="PS50103">
    <property type="entry name" value="ZF_C3H1"/>
    <property type="match status" value="1"/>
</dbReference>
<evidence type="ECO:0000256" key="4">
    <source>
        <dbReference type="ARBA" id="ARBA00022771"/>
    </source>
</evidence>
<dbReference type="GO" id="GO:0008270">
    <property type="term" value="F:zinc ion binding"/>
    <property type="evidence" value="ECO:0007669"/>
    <property type="project" value="UniProtKB-KW"/>
</dbReference>
<evidence type="ECO:0000256" key="5">
    <source>
        <dbReference type="ARBA" id="ARBA00022786"/>
    </source>
</evidence>
<evidence type="ECO:0008006" key="14">
    <source>
        <dbReference type="Google" id="ProtNLM"/>
    </source>
</evidence>
<name>A0AB34IBX2_PRYPA</name>
<dbReference type="Pfam" id="PF13087">
    <property type="entry name" value="AAA_12"/>
    <property type="match status" value="1"/>
</dbReference>
<sequence length="1679" mass="187292">MPTPAARPTRRAKPCFYFANGRCQRGDGCLYLHGAPPEAHAQLSHAKPADPPAPVRAERPNDPLRRFFDKATKDRDFTFPNERQAVRFATALEAYSDDDLPWRLARRGEYGLKRVGEALAHAGVPAALPVVRALTHPNLRDDKFKEAMKLCWKEVYNVPGLLERLTVELEDGAVIDPDDLKALGDMGVALAFAELRALQENGAVLQALAKALKAAAQTDEKARAALRGAERLEQLTTGHLAAAAAAAVAEAAIAERGQRLDLERLPGGRHANDHGAFREISIVPTVDELSTPELPFLPRAHADEAFLHEEPETQLLDRHFRLLREDMIAPVREALSDPAKGFRLQLAVRVHGLELHRRQVEKHNRPQEGEPTVTMQYEKGPVGIQLYVDTTGLKAQGSELVELLAQRRLFQLNSLVLLMEPRPHEPSGFAPLAVGRVIKPLRVPDHLNADSANTMGVALDDSSLVGLIKQYSGKNDAPSLRLVGLAGSFFAYEPILSCLQKLEEVPFREEIMLRVTEPEPPDYEGAQQLQPQLDRQLAANNVQLDVAQRDALMHACSSRLALIVGPPGTGKSFIGAEMALAILRATNLRLLIVCYTNHALDQCLIQLLNKGEQRLVRIGGRSREPRLEQFSIFNLKRKDEHAERNREAKWRVSDIRDSMKDLRETMGEALRVLQRSDLNFFELRKLLEEDDPEALEELSVPPDDGFQRIGRGGARMEPDYFYLRWRAGHPSGDPNVRGDLWAKTPEQRKEMVQGWLNSIKQSAQVDFLEAKIIYDQLNQELTTLQEASERAVLGEARVIGATTTGAAKNRALMEAAGIGAIIIEEAGEVLEAHVLSAISSSVKHVIMIGDHKQLRPKVESHALTIAAGNGYDLNRSLFERLILGGMAHRTLQLQHRMRPEIADIARHMTYPDLRDAPAVQGRENLRGLAANVIFFNHSYPEAGEQDDVLGKGFRSLSKVNDEESELSVLTVQYLLMQGYAANDIVLLTPYLGQLKHLRDKLRKLGVAAAVGERDAEDLLCLEGIEQPWHLEAVDSTRAVRVVTIDNYQGEEADVIVAGMVRSNPKGQLGFLSKADAEQRLNVLCTRARSGLVLIGNAACLESSPLWQKLLRLLRQRRQLFDGLPVKCQQHNVTVDPAQMRTPAQLRQCIATGGGCGRRCETLLNCGHPCPLHCHPMSHAEVKCPRSVRVNCNAGLHRIERACSSDVMPTCMHDVVDYCKNRHPVMRKCGGFPELQKLEEICEVCQVLDEDESYSSSLQVKLHAEQVAIVSRCAREIVNIGTEEVHDVRERARIDLQALAQEFEQLHLKATLQTTQRLNDAERKAQESIDEAFKKLQQQREQDEARLVQQRLATQAQLQRVEAQMLQQQNEARQAAERDIVEMDSRLHALHDALTKQLEADTKELQEAKAARPDPANLQAKRDEVRSMVGEEQCNICLESLSVLDGVLCKSVGKGHFICNDCFTNHVEAEVNRDGFDGCIFCPCRVPALGGCSSDAYPMHLIARHASPTAFETLNKGRLLLRERENNALMQRDFDMRLQEEQAKLQNLMRQMRAEEADALETEKACNHIVENILTLKCPRCGQAFVDFVGCMALVCSRQGCGCGFCARCLMDCGSDAHAHVRTCGGSHDVFGSFEQFAADQVRRKRRMVNEYLSSKHAAMRTRIIATCEKHLKDAQVWPL</sequence>
<keyword evidence="1" id="KW-0808">Transferase</keyword>
<protein>
    <recommendedName>
        <fullName evidence="14">NFX1-type zinc finger-containing protein 1</fullName>
    </recommendedName>
</protein>
<dbReference type="CDD" id="cd17936">
    <property type="entry name" value="EEXXEc_NFX1"/>
    <property type="match status" value="1"/>
</dbReference>
<dbReference type="InterPro" id="IPR041677">
    <property type="entry name" value="DNA2/NAM7_AAA_11"/>
</dbReference>
<dbReference type="SMART" id="SM00356">
    <property type="entry name" value="ZnF_C3H1"/>
    <property type="match status" value="1"/>
</dbReference>
<dbReference type="PROSITE" id="PS51873">
    <property type="entry name" value="TRIAD"/>
    <property type="match status" value="1"/>
</dbReference>
<proteinExistence type="predicted"/>
<keyword evidence="6 7" id="KW-0862">Zinc</keyword>
<keyword evidence="4 7" id="KW-0863">Zinc-finger</keyword>
<dbReference type="PANTHER" id="PTHR10887">
    <property type="entry name" value="DNA2/NAM7 HELICASE FAMILY"/>
    <property type="match status" value="1"/>
</dbReference>
<keyword evidence="8" id="KW-0175">Coiled coil</keyword>
<dbReference type="CDD" id="cd06008">
    <property type="entry name" value="NF-X1-zinc-finger"/>
    <property type="match status" value="1"/>
</dbReference>
<evidence type="ECO:0000259" key="10">
    <source>
        <dbReference type="PROSITE" id="PS50103"/>
    </source>
</evidence>
<keyword evidence="5" id="KW-0833">Ubl conjugation pathway</keyword>
<evidence type="ECO:0000256" key="1">
    <source>
        <dbReference type="ARBA" id="ARBA00022679"/>
    </source>
</evidence>
<evidence type="ECO:0000256" key="3">
    <source>
        <dbReference type="ARBA" id="ARBA00022737"/>
    </source>
</evidence>
<evidence type="ECO:0000256" key="7">
    <source>
        <dbReference type="PROSITE-ProRule" id="PRU00723"/>
    </source>
</evidence>
<dbReference type="InterPro" id="IPR047187">
    <property type="entry name" value="SF1_C_Upf1"/>
</dbReference>
<dbReference type="GO" id="GO:0016740">
    <property type="term" value="F:transferase activity"/>
    <property type="evidence" value="ECO:0007669"/>
    <property type="project" value="UniProtKB-KW"/>
</dbReference>
<dbReference type="EMBL" id="JBGBPQ010000030">
    <property type="protein sequence ID" value="KAL1495967.1"/>
    <property type="molecule type" value="Genomic_DNA"/>
</dbReference>
<evidence type="ECO:0000256" key="9">
    <source>
        <dbReference type="SAM" id="MobiDB-lite"/>
    </source>
</evidence>
<dbReference type="InterPro" id="IPR000571">
    <property type="entry name" value="Znf_CCCH"/>
</dbReference>
<evidence type="ECO:0000256" key="8">
    <source>
        <dbReference type="SAM" id="Coils"/>
    </source>
</evidence>
<dbReference type="InterPro" id="IPR036855">
    <property type="entry name" value="Znf_CCCH_sf"/>
</dbReference>
<organism evidence="12 13">
    <name type="scientific">Prymnesium parvum</name>
    <name type="common">Toxic golden alga</name>
    <dbReference type="NCBI Taxonomy" id="97485"/>
    <lineage>
        <taxon>Eukaryota</taxon>
        <taxon>Haptista</taxon>
        <taxon>Haptophyta</taxon>
        <taxon>Prymnesiophyceae</taxon>
        <taxon>Prymnesiales</taxon>
        <taxon>Prymnesiaceae</taxon>
        <taxon>Prymnesium</taxon>
    </lineage>
</organism>
<dbReference type="InterPro" id="IPR045055">
    <property type="entry name" value="DNA2/NAM7-like"/>
</dbReference>
<dbReference type="GO" id="GO:0031380">
    <property type="term" value="C:nuclear RNA-directed RNA polymerase complex"/>
    <property type="evidence" value="ECO:0007669"/>
    <property type="project" value="TreeGrafter"/>
</dbReference>
<dbReference type="Pfam" id="PF13086">
    <property type="entry name" value="AAA_11"/>
    <property type="match status" value="1"/>
</dbReference>
<feature type="domain" description="C3H1-type" evidence="10">
    <location>
        <begin position="9"/>
        <end position="36"/>
    </location>
</feature>
<evidence type="ECO:0000313" key="13">
    <source>
        <dbReference type="Proteomes" id="UP001515480"/>
    </source>
</evidence>
<comment type="caution">
    <text evidence="12">The sequence shown here is derived from an EMBL/GenBank/DDBJ whole genome shotgun (WGS) entry which is preliminary data.</text>
</comment>
<dbReference type="PANTHER" id="PTHR10887:SF341">
    <property type="entry name" value="NFX1-TYPE ZINC FINGER-CONTAINING PROTEIN 1"/>
    <property type="match status" value="1"/>
</dbReference>
<feature type="coiled-coil region" evidence="8">
    <location>
        <begin position="1288"/>
        <end position="1410"/>
    </location>
</feature>
<keyword evidence="3" id="KW-0677">Repeat</keyword>
<evidence type="ECO:0000256" key="6">
    <source>
        <dbReference type="ARBA" id="ARBA00022833"/>
    </source>
</evidence>
<keyword evidence="2 7" id="KW-0479">Metal-binding</keyword>